<organism evidence="1 2">
    <name type="scientific">Pelobates cultripes</name>
    <name type="common">Western spadefoot toad</name>
    <dbReference type="NCBI Taxonomy" id="61616"/>
    <lineage>
        <taxon>Eukaryota</taxon>
        <taxon>Metazoa</taxon>
        <taxon>Chordata</taxon>
        <taxon>Craniata</taxon>
        <taxon>Vertebrata</taxon>
        <taxon>Euteleostomi</taxon>
        <taxon>Amphibia</taxon>
        <taxon>Batrachia</taxon>
        <taxon>Anura</taxon>
        <taxon>Pelobatoidea</taxon>
        <taxon>Pelobatidae</taxon>
        <taxon>Pelobates</taxon>
    </lineage>
</organism>
<keyword evidence="2" id="KW-1185">Reference proteome</keyword>
<evidence type="ECO:0000313" key="1">
    <source>
        <dbReference type="EMBL" id="CAH2325637.1"/>
    </source>
</evidence>
<protein>
    <submittedName>
        <fullName evidence="1">Uncharacterized protein</fullName>
    </submittedName>
</protein>
<dbReference type="Proteomes" id="UP001295444">
    <property type="component" value="Chromosome 12"/>
</dbReference>
<feature type="non-terminal residue" evidence="1">
    <location>
        <position position="216"/>
    </location>
</feature>
<reference evidence="1" key="1">
    <citation type="submission" date="2022-03" db="EMBL/GenBank/DDBJ databases">
        <authorList>
            <person name="Alioto T."/>
            <person name="Alioto T."/>
            <person name="Gomez Garrido J."/>
        </authorList>
    </citation>
    <scope>NUCLEOTIDE SEQUENCE</scope>
</reference>
<evidence type="ECO:0000313" key="2">
    <source>
        <dbReference type="Proteomes" id="UP001295444"/>
    </source>
</evidence>
<accession>A0AAD1WWY6</accession>
<proteinExistence type="predicted"/>
<name>A0AAD1WWY6_PELCU</name>
<sequence>MPQAFPKTPEIDPQIAQFLNKSGWKPKKGLDYSLKGCQDKILDTVGPLSKLYELLDAARAGDSVLDVDVARGWVQRAICLLGNANTAISAEKHKAILLKIDPKLAAMKVAEPSSSNDKMLFGDTFVKDLGSYVKTFTAIDKAQANMKRMFATKIFGGARRSRSRPPGRGFRGSFRANRGSFFPSQGFQDLRALPFFPVRGRSWGYRYPCTSGSCPY</sequence>
<gene>
    <name evidence="1" type="ORF">PECUL_23A036015</name>
</gene>
<dbReference type="AlphaFoldDB" id="A0AAD1WWY6"/>
<dbReference type="EMBL" id="OW240923">
    <property type="protein sequence ID" value="CAH2325637.1"/>
    <property type="molecule type" value="Genomic_DNA"/>
</dbReference>